<dbReference type="Proteomes" id="UP000828390">
    <property type="component" value="Unassembled WGS sequence"/>
</dbReference>
<evidence type="ECO:0000313" key="1">
    <source>
        <dbReference type="EMBL" id="KAH3712004.1"/>
    </source>
</evidence>
<dbReference type="EMBL" id="JAIWYP010000014">
    <property type="protein sequence ID" value="KAH3712004.1"/>
    <property type="molecule type" value="Genomic_DNA"/>
</dbReference>
<dbReference type="AlphaFoldDB" id="A0A9D3Z874"/>
<organism evidence="1 2">
    <name type="scientific">Dreissena polymorpha</name>
    <name type="common">Zebra mussel</name>
    <name type="synonym">Mytilus polymorpha</name>
    <dbReference type="NCBI Taxonomy" id="45954"/>
    <lineage>
        <taxon>Eukaryota</taxon>
        <taxon>Metazoa</taxon>
        <taxon>Spiralia</taxon>
        <taxon>Lophotrochozoa</taxon>
        <taxon>Mollusca</taxon>
        <taxon>Bivalvia</taxon>
        <taxon>Autobranchia</taxon>
        <taxon>Heteroconchia</taxon>
        <taxon>Euheterodonta</taxon>
        <taxon>Imparidentia</taxon>
        <taxon>Neoheterodontei</taxon>
        <taxon>Myida</taxon>
        <taxon>Dreissenoidea</taxon>
        <taxon>Dreissenidae</taxon>
        <taxon>Dreissena</taxon>
    </lineage>
</organism>
<sequence>MSVLYLCPRSATPVLYAASQPPLLLPSFFRQCSKTTIYLRTITFPLSDPYKFWNLVKTAVEDVRVEGGRYSLD</sequence>
<comment type="caution">
    <text evidence="1">The sequence shown here is derived from an EMBL/GenBank/DDBJ whole genome shotgun (WGS) entry which is preliminary data.</text>
</comment>
<evidence type="ECO:0000313" key="2">
    <source>
        <dbReference type="Proteomes" id="UP000828390"/>
    </source>
</evidence>
<protein>
    <submittedName>
        <fullName evidence="1">Uncharacterized protein</fullName>
    </submittedName>
</protein>
<reference evidence="1" key="2">
    <citation type="submission" date="2020-11" db="EMBL/GenBank/DDBJ databases">
        <authorList>
            <person name="McCartney M.A."/>
            <person name="Auch B."/>
            <person name="Kono T."/>
            <person name="Mallez S."/>
            <person name="Becker A."/>
            <person name="Gohl D.M."/>
            <person name="Silverstein K.A.T."/>
            <person name="Koren S."/>
            <person name="Bechman K.B."/>
            <person name="Herman A."/>
            <person name="Abrahante J.E."/>
            <person name="Garbe J."/>
        </authorList>
    </citation>
    <scope>NUCLEOTIDE SEQUENCE</scope>
    <source>
        <strain evidence="1">Duluth1</strain>
        <tissue evidence="1">Whole animal</tissue>
    </source>
</reference>
<accession>A0A9D3Z874</accession>
<proteinExistence type="predicted"/>
<keyword evidence="2" id="KW-1185">Reference proteome</keyword>
<reference evidence="1" key="1">
    <citation type="journal article" date="2019" name="bioRxiv">
        <title>The Genome of the Zebra Mussel, Dreissena polymorpha: A Resource for Invasive Species Research.</title>
        <authorList>
            <person name="McCartney M.A."/>
            <person name="Auch B."/>
            <person name="Kono T."/>
            <person name="Mallez S."/>
            <person name="Zhang Y."/>
            <person name="Obille A."/>
            <person name="Becker A."/>
            <person name="Abrahante J.E."/>
            <person name="Garbe J."/>
            <person name="Badalamenti J.P."/>
            <person name="Herman A."/>
            <person name="Mangelson H."/>
            <person name="Liachko I."/>
            <person name="Sullivan S."/>
            <person name="Sone E.D."/>
            <person name="Koren S."/>
            <person name="Silverstein K.A.T."/>
            <person name="Beckman K.B."/>
            <person name="Gohl D.M."/>
        </authorList>
    </citation>
    <scope>NUCLEOTIDE SEQUENCE</scope>
    <source>
        <strain evidence="1">Duluth1</strain>
        <tissue evidence="1">Whole animal</tissue>
    </source>
</reference>
<gene>
    <name evidence="1" type="ORF">DPMN_071681</name>
</gene>
<name>A0A9D3Z874_DREPO</name>